<dbReference type="AlphaFoldDB" id="A0A2P2IZN7"/>
<reference evidence="1" key="1">
    <citation type="submission" date="2018-02" db="EMBL/GenBank/DDBJ databases">
        <title>Rhizophora mucronata_Transcriptome.</title>
        <authorList>
            <person name="Meera S.P."/>
            <person name="Sreeshan A."/>
            <person name="Augustine A."/>
        </authorList>
    </citation>
    <scope>NUCLEOTIDE SEQUENCE</scope>
    <source>
        <tissue evidence="1">Leaf</tissue>
    </source>
</reference>
<accession>A0A2P2IZN7</accession>
<proteinExistence type="predicted"/>
<organism evidence="1">
    <name type="scientific">Rhizophora mucronata</name>
    <name type="common">Asiatic mangrove</name>
    <dbReference type="NCBI Taxonomy" id="61149"/>
    <lineage>
        <taxon>Eukaryota</taxon>
        <taxon>Viridiplantae</taxon>
        <taxon>Streptophyta</taxon>
        <taxon>Embryophyta</taxon>
        <taxon>Tracheophyta</taxon>
        <taxon>Spermatophyta</taxon>
        <taxon>Magnoliopsida</taxon>
        <taxon>eudicotyledons</taxon>
        <taxon>Gunneridae</taxon>
        <taxon>Pentapetalae</taxon>
        <taxon>rosids</taxon>
        <taxon>fabids</taxon>
        <taxon>Malpighiales</taxon>
        <taxon>Rhizophoraceae</taxon>
        <taxon>Rhizophora</taxon>
    </lineage>
</organism>
<evidence type="ECO:0000313" key="1">
    <source>
        <dbReference type="EMBL" id="MBW86704.1"/>
    </source>
</evidence>
<sequence>MGCWTEKRKFGFLGRILDSHCLCSIS</sequence>
<name>A0A2P2IZN7_RHIMU</name>
<dbReference type="EMBL" id="GGEC01006221">
    <property type="protein sequence ID" value="MBW86704.1"/>
    <property type="molecule type" value="Transcribed_RNA"/>
</dbReference>
<protein>
    <submittedName>
        <fullName evidence="1">Uncharacterized protein</fullName>
    </submittedName>
</protein>